<accession>A0A6A2Y7T5</accession>
<evidence type="ECO:0000313" key="3">
    <source>
        <dbReference type="Proteomes" id="UP000436088"/>
    </source>
</evidence>
<dbReference type="InterPro" id="IPR044730">
    <property type="entry name" value="RNase_H-like_dom_plant"/>
</dbReference>
<dbReference type="InterPro" id="IPR002156">
    <property type="entry name" value="RNaseH_domain"/>
</dbReference>
<keyword evidence="3" id="KW-1185">Reference proteome</keyword>
<sequence length="77" mass="8335">MPTSQGVSLLIPYIKALLNRDWSVSVRHIPRECNKVADILAHLAWSLAPGLVTFQDPPVECVSAAAKYGICLAASLF</sequence>
<dbReference type="Proteomes" id="UP000436088">
    <property type="component" value="Unassembled WGS sequence"/>
</dbReference>
<dbReference type="Pfam" id="PF13456">
    <property type="entry name" value="RVT_3"/>
    <property type="match status" value="1"/>
</dbReference>
<protein>
    <submittedName>
        <fullName evidence="2">Transcription initiation factor TFIID subunit</fullName>
    </submittedName>
</protein>
<dbReference type="AlphaFoldDB" id="A0A6A2Y7T5"/>
<feature type="domain" description="RNase H type-1" evidence="1">
    <location>
        <begin position="4"/>
        <end position="43"/>
    </location>
</feature>
<evidence type="ECO:0000259" key="1">
    <source>
        <dbReference type="Pfam" id="PF13456"/>
    </source>
</evidence>
<dbReference type="EMBL" id="VEPZ02001528">
    <property type="protein sequence ID" value="KAE8669459.1"/>
    <property type="molecule type" value="Genomic_DNA"/>
</dbReference>
<dbReference type="GO" id="GO:0003743">
    <property type="term" value="F:translation initiation factor activity"/>
    <property type="evidence" value="ECO:0007669"/>
    <property type="project" value="UniProtKB-KW"/>
</dbReference>
<gene>
    <name evidence="2" type="ORF">F3Y22_tig00112236pilonHSYRG00097</name>
</gene>
<dbReference type="GO" id="GO:0004523">
    <property type="term" value="F:RNA-DNA hybrid ribonuclease activity"/>
    <property type="evidence" value="ECO:0007669"/>
    <property type="project" value="InterPro"/>
</dbReference>
<dbReference type="GO" id="GO:0003676">
    <property type="term" value="F:nucleic acid binding"/>
    <property type="evidence" value="ECO:0007669"/>
    <property type="project" value="InterPro"/>
</dbReference>
<comment type="caution">
    <text evidence="2">The sequence shown here is derived from an EMBL/GenBank/DDBJ whole genome shotgun (WGS) entry which is preliminary data.</text>
</comment>
<name>A0A6A2Y7T5_HIBSY</name>
<organism evidence="2 3">
    <name type="scientific">Hibiscus syriacus</name>
    <name type="common">Rose of Sharon</name>
    <dbReference type="NCBI Taxonomy" id="106335"/>
    <lineage>
        <taxon>Eukaryota</taxon>
        <taxon>Viridiplantae</taxon>
        <taxon>Streptophyta</taxon>
        <taxon>Embryophyta</taxon>
        <taxon>Tracheophyta</taxon>
        <taxon>Spermatophyta</taxon>
        <taxon>Magnoliopsida</taxon>
        <taxon>eudicotyledons</taxon>
        <taxon>Gunneridae</taxon>
        <taxon>Pentapetalae</taxon>
        <taxon>rosids</taxon>
        <taxon>malvids</taxon>
        <taxon>Malvales</taxon>
        <taxon>Malvaceae</taxon>
        <taxon>Malvoideae</taxon>
        <taxon>Hibiscus</taxon>
    </lineage>
</organism>
<evidence type="ECO:0000313" key="2">
    <source>
        <dbReference type="EMBL" id="KAE8669459.1"/>
    </source>
</evidence>
<dbReference type="CDD" id="cd06222">
    <property type="entry name" value="RNase_H_like"/>
    <property type="match status" value="1"/>
</dbReference>
<reference evidence="2" key="1">
    <citation type="submission" date="2019-09" db="EMBL/GenBank/DDBJ databases">
        <title>Draft genome information of white flower Hibiscus syriacus.</title>
        <authorList>
            <person name="Kim Y.-M."/>
        </authorList>
    </citation>
    <scope>NUCLEOTIDE SEQUENCE [LARGE SCALE GENOMIC DNA]</scope>
    <source>
        <strain evidence="2">YM2019G1</strain>
    </source>
</reference>
<proteinExistence type="predicted"/>